<evidence type="ECO:0000256" key="8">
    <source>
        <dbReference type="ARBA" id="ARBA00023235"/>
    </source>
</evidence>
<evidence type="ECO:0000256" key="1">
    <source>
        <dbReference type="ARBA" id="ARBA00000014"/>
    </source>
</evidence>
<reference evidence="12" key="1">
    <citation type="submission" date="2025-08" db="UniProtKB">
        <authorList>
            <consortium name="RefSeq"/>
        </authorList>
    </citation>
    <scope>IDENTIFICATION</scope>
    <source>
        <tissue evidence="12">Muscle</tissue>
    </source>
</reference>
<comment type="function">
    <text evidence="4">Catalyzes two distinct but analogous reactions: the reversible epimerization of UDP-glucose to UDP-galactose and the reversible epimerization of UDP-N-acetylglucosamine to UDP-N-acetylgalactosamine. The reaction with UDP-Gal plays a critical role in the Leloir pathway of galactose catabolism in which galactose is converted to the glycolytic intermediate glucose 6-phosphate. It contributes to the catabolism of dietary galactose and enables the endogenous biosynthesis of both UDP-Gal and UDP-GalNAc when exogenous sources are limited. Both UDP-sugar interconversions are important in the synthesis of glycoproteins and glycolipids.</text>
</comment>
<evidence type="ECO:0000256" key="3">
    <source>
        <dbReference type="ARBA" id="ARBA00001911"/>
    </source>
</evidence>
<evidence type="ECO:0000256" key="7">
    <source>
        <dbReference type="ARBA" id="ARBA00023144"/>
    </source>
</evidence>
<keyword evidence="8 9" id="KW-0413">Isomerase</keyword>
<dbReference type="Pfam" id="PF16363">
    <property type="entry name" value="GDP_Man_Dehyd"/>
    <property type="match status" value="1"/>
</dbReference>
<evidence type="ECO:0000256" key="6">
    <source>
        <dbReference type="ARBA" id="ARBA00023027"/>
    </source>
</evidence>
<gene>
    <name evidence="12" type="primary">LOC106458003</name>
</gene>
<comment type="similarity">
    <text evidence="9">Belongs to the NAD(P)-dependent epimerase/dehydratase family.</text>
</comment>
<keyword evidence="11" id="KW-1185">Reference proteome</keyword>
<feature type="domain" description="NAD(P)-binding" evidence="10">
    <location>
        <begin position="16"/>
        <end position="335"/>
    </location>
</feature>
<dbReference type="PANTHER" id="PTHR43725">
    <property type="entry name" value="UDP-GLUCOSE 4-EPIMERASE"/>
    <property type="match status" value="1"/>
</dbReference>
<evidence type="ECO:0000256" key="4">
    <source>
        <dbReference type="ARBA" id="ARBA00002760"/>
    </source>
</evidence>
<evidence type="ECO:0000256" key="5">
    <source>
        <dbReference type="ARBA" id="ARBA00004947"/>
    </source>
</evidence>
<comment type="subunit">
    <text evidence="9">Homodimer.</text>
</comment>
<dbReference type="Proteomes" id="UP000694941">
    <property type="component" value="Unplaced"/>
</dbReference>
<dbReference type="InterPro" id="IPR005886">
    <property type="entry name" value="UDP_G4E"/>
</dbReference>
<evidence type="ECO:0000313" key="12">
    <source>
        <dbReference type="RefSeq" id="XP_022239834.1"/>
    </source>
</evidence>
<evidence type="ECO:0000259" key="10">
    <source>
        <dbReference type="Pfam" id="PF16363"/>
    </source>
</evidence>
<keyword evidence="6 9" id="KW-0520">NAD</keyword>
<dbReference type="NCBIfam" id="TIGR01179">
    <property type="entry name" value="galE"/>
    <property type="match status" value="1"/>
</dbReference>
<dbReference type="PANTHER" id="PTHR43725:SF47">
    <property type="entry name" value="UDP-GLUCOSE 4-EPIMERASE"/>
    <property type="match status" value="1"/>
</dbReference>
<dbReference type="EC" id="5.1.3.2" evidence="9"/>
<protein>
    <recommendedName>
        <fullName evidence="9">UDP-glucose 4-epimerase</fullName>
        <ecNumber evidence="9">5.1.3.2</ecNumber>
    </recommendedName>
</protein>
<accession>A0ABM1S879</accession>
<name>A0ABM1S879_LIMPO</name>
<keyword evidence="9" id="KW-0119">Carbohydrate metabolism</keyword>
<dbReference type="GeneID" id="106458003"/>
<evidence type="ECO:0000256" key="2">
    <source>
        <dbReference type="ARBA" id="ARBA00000083"/>
    </source>
</evidence>
<dbReference type="PRINTS" id="PR01713">
    <property type="entry name" value="NUCEPIMERASE"/>
</dbReference>
<dbReference type="InterPro" id="IPR036291">
    <property type="entry name" value="NAD(P)-bd_dom_sf"/>
</dbReference>
<comment type="cofactor">
    <cofactor evidence="3 9">
        <name>NAD(+)</name>
        <dbReference type="ChEBI" id="CHEBI:57540"/>
    </cofactor>
</comment>
<sequence length="352" mass="39517">MSERVKRLLLTSSCQYLGSHTAVTLLKAGFEVVAIDNPSFKSTELPECLKRVEEITKKKFTEFYAVNLFEIDELRAIFRKHKFDVVVHFSQLRGVRESLLMPLKYYSTNVASLLSLLQVMQEFGVTKMVAASSSTVYGDPKYLPIDEGHPVGDCTSPYARTMLMTENILQDITAAEGWNVILLRFFSEVGAHESGRIGDDSKGPPQNLMPFVAQVAAGQRAELQVFGDTFNTKDGTVERDYLHVMDLAKAHVAAVKKILEPSYKGCRAYNLGTGKPNTVLEVIQAFEQASGKKIPYKIGDRKPGDVAKLYGDPKHAYTELGWKASRSLLEMCADMWRWQTMNPQGYEREPQK</sequence>
<dbReference type="InterPro" id="IPR016040">
    <property type="entry name" value="NAD(P)-bd_dom"/>
</dbReference>
<keyword evidence="7" id="KW-0299">Galactose metabolism</keyword>
<dbReference type="Gene3D" id="3.40.50.720">
    <property type="entry name" value="NAD(P)-binding Rossmann-like Domain"/>
    <property type="match status" value="1"/>
</dbReference>
<comment type="catalytic activity">
    <reaction evidence="2 9">
        <text>UDP-alpha-D-glucose = UDP-alpha-D-galactose</text>
        <dbReference type="Rhea" id="RHEA:22168"/>
        <dbReference type="ChEBI" id="CHEBI:58885"/>
        <dbReference type="ChEBI" id="CHEBI:66914"/>
        <dbReference type="EC" id="5.1.3.2"/>
    </reaction>
</comment>
<dbReference type="SUPFAM" id="SSF51735">
    <property type="entry name" value="NAD(P)-binding Rossmann-fold domains"/>
    <property type="match status" value="1"/>
</dbReference>
<dbReference type="CDD" id="cd05247">
    <property type="entry name" value="UDP_G4E_1_SDR_e"/>
    <property type="match status" value="1"/>
</dbReference>
<proteinExistence type="inferred from homology"/>
<evidence type="ECO:0000313" key="11">
    <source>
        <dbReference type="Proteomes" id="UP000694941"/>
    </source>
</evidence>
<organism evidence="11 12">
    <name type="scientific">Limulus polyphemus</name>
    <name type="common">Atlantic horseshoe crab</name>
    <dbReference type="NCBI Taxonomy" id="6850"/>
    <lineage>
        <taxon>Eukaryota</taxon>
        <taxon>Metazoa</taxon>
        <taxon>Ecdysozoa</taxon>
        <taxon>Arthropoda</taxon>
        <taxon>Chelicerata</taxon>
        <taxon>Merostomata</taxon>
        <taxon>Xiphosura</taxon>
        <taxon>Limulidae</taxon>
        <taxon>Limulus</taxon>
    </lineage>
</organism>
<comment type="pathway">
    <text evidence="5 9">Carbohydrate metabolism; galactose metabolism.</text>
</comment>
<evidence type="ECO:0000256" key="9">
    <source>
        <dbReference type="RuleBase" id="RU366046"/>
    </source>
</evidence>
<dbReference type="RefSeq" id="XP_022239834.1">
    <property type="nucleotide sequence ID" value="XM_022384126.1"/>
</dbReference>
<dbReference type="Gene3D" id="3.90.25.10">
    <property type="entry name" value="UDP-galactose 4-epimerase, domain 1"/>
    <property type="match status" value="1"/>
</dbReference>
<comment type="catalytic activity">
    <reaction evidence="1">
        <text>UDP-N-acetyl-alpha-D-glucosamine = UDP-N-acetyl-alpha-D-galactosamine</text>
        <dbReference type="Rhea" id="RHEA:20517"/>
        <dbReference type="ChEBI" id="CHEBI:57705"/>
        <dbReference type="ChEBI" id="CHEBI:67138"/>
        <dbReference type="EC" id="5.1.3.7"/>
    </reaction>
</comment>